<feature type="compositionally biased region" description="Basic and acidic residues" evidence="1">
    <location>
        <begin position="118"/>
        <end position="142"/>
    </location>
</feature>
<organism evidence="2 3">
    <name type="scientific">Mycena pura</name>
    <dbReference type="NCBI Taxonomy" id="153505"/>
    <lineage>
        <taxon>Eukaryota</taxon>
        <taxon>Fungi</taxon>
        <taxon>Dikarya</taxon>
        <taxon>Basidiomycota</taxon>
        <taxon>Agaricomycotina</taxon>
        <taxon>Agaricomycetes</taxon>
        <taxon>Agaricomycetidae</taxon>
        <taxon>Agaricales</taxon>
        <taxon>Marasmiineae</taxon>
        <taxon>Mycenaceae</taxon>
        <taxon>Mycena</taxon>
    </lineage>
</organism>
<evidence type="ECO:0000313" key="2">
    <source>
        <dbReference type="EMBL" id="KAJ7194245.1"/>
    </source>
</evidence>
<dbReference type="AlphaFoldDB" id="A0AAD6UWV2"/>
<comment type="caution">
    <text evidence="2">The sequence shown here is derived from an EMBL/GenBank/DDBJ whole genome shotgun (WGS) entry which is preliminary data.</text>
</comment>
<reference evidence="2" key="1">
    <citation type="submission" date="2023-03" db="EMBL/GenBank/DDBJ databases">
        <title>Massive genome expansion in bonnet fungi (Mycena s.s.) driven by repeated elements and novel gene families across ecological guilds.</title>
        <authorList>
            <consortium name="Lawrence Berkeley National Laboratory"/>
            <person name="Harder C.B."/>
            <person name="Miyauchi S."/>
            <person name="Viragh M."/>
            <person name="Kuo A."/>
            <person name="Thoen E."/>
            <person name="Andreopoulos B."/>
            <person name="Lu D."/>
            <person name="Skrede I."/>
            <person name="Drula E."/>
            <person name="Henrissat B."/>
            <person name="Morin E."/>
            <person name="Kohler A."/>
            <person name="Barry K."/>
            <person name="LaButti K."/>
            <person name="Morin E."/>
            <person name="Salamov A."/>
            <person name="Lipzen A."/>
            <person name="Mereny Z."/>
            <person name="Hegedus B."/>
            <person name="Baldrian P."/>
            <person name="Stursova M."/>
            <person name="Weitz H."/>
            <person name="Taylor A."/>
            <person name="Grigoriev I.V."/>
            <person name="Nagy L.G."/>
            <person name="Martin F."/>
            <person name="Kauserud H."/>
        </authorList>
    </citation>
    <scope>NUCLEOTIDE SEQUENCE</scope>
    <source>
        <strain evidence="2">9144</strain>
    </source>
</reference>
<evidence type="ECO:0000256" key="1">
    <source>
        <dbReference type="SAM" id="MobiDB-lite"/>
    </source>
</evidence>
<feature type="compositionally biased region" description="Polar residues" evidence="1">
    <location>
        <begin position="152"/>
        <end position="165"/>
    </location>
</feature>
<name>A0AAD6UWV2_9AGAR</name>
<feature type="region of interest" description="Disordered" evidence="1">
    <location>
        <begin position="108"/>
        <end position="165"/>
    </location>
</feature>
<evidence type="ECO:0000313" key="3">
    <source>
        <dbReference type="Proteomes" id="UP001219525"/>
    </source>
</evidence>
<dbReference type="EMBL" id="JARJCW010000100">
    <property type="protein sequence ID" value="KAJ7194245.1"/>
    <property type="molecule type" value="Genomic_DNA"/>
</dbReference>
<gene>
    <name evidence="2" type="ORF">GGX14DRAFT_404869</name>
</gene>
<dbReference type="Proteomes" id="UP001219525">
    <property type="component" value="Unassembled WGS sequence"/>
</dbReference>
<sequence>MVEYHFRGRRSEWQFSIKRSQELIPAALGIHVACLVDDVSQRRTFEPMGGAMGLNEMLRVGTVIHQNGPIDFNDAIGFAQKHLLNFGCCVVNRTRMVQRAVVQVHANARGASQQTQRDAAHGGVEGKQKRVRPGRDFEDRLRGLTQPDSRHVTNQAEESPANSGQ</sequence>
<keyword evidence="3" id="KW-1185">Reference proteome</keyword>
<accession>A0AAD6UWV2</accession>
<proteinExistence type="predicted"/>
<protein>
    <submittedName>
        <fullName evidence="2">Uncharacterized protein</fullName>
    </submittedName>
</protein>